<evidence type="ECO:0000256" key="1">
    <source>
        <dbReference type="SAM" id="SignalP"/>
    </source>
</evidence>
<gene>
    <name evidence="3" type="ORF">NP590_00620</name>
</gene>
<comment type="caution">
    <text evidence="3">The sequence shown here is derived from an EMBL/GenBank/DDBJ whole genome shotgun (WGS) entry which is preliminary data.</text>
</comment>
<evidence type="ECO:0000313" key="3">
    <source>
        <dbReference type="EMBL" id="MCQ8102589.1"/>
    </source>
</evidence>
<dbReference type="InterPro" id="IPR025411">
    <property type="entry name" value="DUF4136"/>
</dbReference>
<dbReference type="PROSITE" id="PS51257">
    <property type="entry name" value="PROKAR_LIPOPROTEIN"/>
    <property type="match status" value="1"/>
</dbReference>
<feature type="signal peptide" evidence="1">
    <location>
        <begin position="1"/>
        <end position="18"/>
    </location>
</feature>
<dbReference type="RefSeq" id="WP_256600198.1">
    <property type="nucleotide sequence ID" value="NZ_JANIBJ010000001.1"/>
</dbReference>
<keyword evidence="1" id="KW-0732">Signal</keyword>
<accession>A0ABT1TCS9</accession>
<dbReference type="Gene3D" id="3.30.160.670">
    <property type="match status" value="1"/>
</dbReference>
<evidence type="ECO:0000259" key="2">
    <source>
        <dbReference type="Pfam" id="PF13590"/>
    </source>
</evidence>
<sequence length="177" mass="18937">MQTPLRRYLLAGSVFVLAACSSVSVKTDYDQSVAFAQYRSYTLAPSTEAVGLSPSSEAALSATLRNQLAARGVEEVGENGDLHIVRHISTKEKLSINQSSAGGPYRYGAWAGGPQYTDVSQYTEGTLILDFVDSKTRKLVFRGIASGTVGDPEANAAKIKEAVEKIVANYPHPHTGQ</sequence>
<dbReference type="Pfam" id="PF13590">
    <property type="entry name" value="DUF4136"/>
    <property type="match status" value="1"/>
</dbReference>
<dbReference type="EMBL" id="JANIBJ010000001">
    <property type="protein sequence ID" value="MCQ8102589.1"/>
    <property type="molecule type" value="Genomic_DNA"/>
</dbReference>
<feature type="chain" id="PRO_5046624677" evidence="1">
    <location>
        <begin position="19"/>
        <end position="177"/>
    </location>
</feature>
<organism evidence="3 4">
    <name type="scientific">Methylomonas subterranea</name>
    <dbReference type="NCBI Taxonomy" id="2952225"/>
    <lineage>
        <taxon>Bacteria</taxon>
        <taxon>Pseudomonadati</taxon>
        <taxon>Pseudomonadota</taxon>
        <taxon>Gammaproteobacteria</taxon>
        <taxon>Methylococcales</taxon>
        <taxon>Methylococcaceae</taxon>
        <taxon>Methylomonas</taxon>
    </lineage>
</organism>
<feature type="domain" description="DUF4136" evidence="2">
    <location>
        <begin position="25"/>
        <end position="171"/>
    </location>
</feature>
<name>A0ABT1TCS9_9GAMM</name>
<dbReference type="Proteomes" id="UP001524499">
    <property type="component" value="Unassembled WGS sequence"/>
</dbReference>
<protein>
    <submittedName>
        <fullName evidence="3">DUF4136 domain-containing protein</fullName>
    </submittedName>
</protein>
<keyword evidence="4" id="KW-1185">Reference proteome</keyword>
<evidence type="ECO:0000313" key="4">
    <source>
        <dbReference type="Proteomes" id="UP001524499"/>
    </source>
</evidence>
<reference evidence="3 4" key="1">
    <citation type="submission" date="2022-07" db="EMBL/GenBank/DDBJ databases">
        <title>Methylomonas rivi sp. nov., Methylomonas rosea sp. nov., Methylomonas aureus sp. nov. and Methylomonas subterranea sp. nov., four novel methanotrophs isolated from a freshwater creek and the deep terrestrial subsurface.</title>
        <authorList>
            <person name="Abin C."/>
            <person name="Sankaranarayanan K."/>
            <person name="Garner C."/>
            <person name="Sindelar R."/>
            <person name="Kotary K."/>
            <person name="Garner R."/>
            <person name="Barclay S."/>
            <person name="Lawson P."/>
            <person name="Krumholz L."/>
        </authorList>
    </citation>
    <scope>NUCLEOTIDE SEQUENCE [LARGE SCALE GENOMIC DNA]</scope>
    <source>
        <strain evidence="3 4">SURF-2</strain>
    </source>
</reference>
<proteinExistence type="predicted"/>